<evidence type="ECO:0000256" key="2">
    <source>
        <dbReference type="ARBA" id="ARBA00022598"/>
    </source>
</evidence>
<comment type="catalytic activity">
    <reaction evidence="8">
        <text>N(2)-formyl-N(1)-(5-phospho-beta-D-ribosyl)glycinamide + L-glutamine + ATP + H2O = 2-formamido-N(1)-(5-O-phospho-beta-D-ribosyl)acetamidine + L-glutamate + ADP + phosphate + H(+)</text>
        <dbReference type="Rhea" id="RHEA:17129"/>
        <dbReference type="ChEBI" id="CHEBI:15377"/>
        <dbReference type="ChEBI" id="CHEBI:15378"/>
        <dbReference type="ChEBI" id="CHEBI:29985"/>
        <dbReference type="ChEBI" id="CHEBI:30616"/>
        <dbReference type="ChEBI" id="CHEBI:43474"/>
        <dbReference type="ChEBI" id="CHEBI:58359"/>
        <dbReference type="ChEBI" id="CHEBI:147286"/>
        <dbReference type="ChEBI" id="CHEBI:147287"/>
        <dbReference type="ChEBI" id="CHEBI:456216"/>
        <dbReference type="EC" id="6.3.5.3"/>
    </reaction>
</comment>
<feature type="domain" description="PurM-like N-terminal" evidence="9">
    <location>
        <begin position="305"/>
        <end position="429"/>
    </location>
</feature>
<feature type="binding site" evidence="8">
    <location>
        <position position="482"/>
    </location>
    <ligand>
        <name>substrate</name>
    </ligand>
</feature>
<dbReference type="InterPro" id="IPR036921">
    <property type="entry name" value="PurM-like_N_sf"/>
</dbReference>
<dbReference type="GO" id="GO:0004642">
    <property type="term" value="F:phosphoribosylformylglycinamidine synthase activity"/>
    <property type="evidence" value="ECO:0007669"/>
    <property type="project" value="UniProtKB-UniRule"/>
</dbReference>
<dbReference type="GO" id="GO:0006189">
    <property type="term" value="P:'de novo' IMP biosynthetic process"/>
    <property type="evidence" value="ECO:0007669"/>
    <property type="project" value="UniProtKB-UniRule"/>
</dbReference>
<evidence type="ECO:0000256" key="6">
    <source>
        <dbReference type="ARBA" id="ARBA00022840"/>
    </source>
</evidence>
<feature type="binding site" evidence="8">
    <location>
        <position position="347"/>
    </location>
    <ligand>
        <name>Mg(2+)</name>
        <dbReference type="ChEBI" id="CHEBI:18420"/>
        <label>2</label>
    </ligand>
</feature>
<dbReference type="PANTHER" id="PTHR43555:SF1">
    <property type="entry name" value="PHOSPHORIBOSYLFORMYLGLYCINAMIDINE SYNTHASE SUBUNIT PURL"/>
    <property type="match status" value="1"/>
</dbReference>
<dbReference type="Pfam" id="PF18072">
    <property type="entry name" value="FGAR-AT_linker"/>
    <property type="match status" value="1"/>
</dbReference>
<evidence type="ECO:0000313" key="13">
    <source>
        <dbReference type="Proteomes" id="UP000004947"/>
    </source>
</evidence>
<evidence type="ECO:0000256" key="1">
    <source>
        <dbReference type="ARBA" id="ARBA00022490"/>
    </source>
</evidence>
<dbReference type="InterPro" id="IPR016188">
    <property type="entry name" value="PurM-like_N"/>
</dbReference>
<evidence type="ECO:0000259" key="11">
    <source>
        <dbReference type="Pfam" id="PF18072"/>
    </source>
</evidence>
<feature type="active site" evidence="8">
    <location>
        <position position="255"/>
    </location>
</feature>
<feature type="domain" description="PurM-like C-terminal" evidence="10">
    <location>
        <begin position="829"/>
        <end position="970"/>
    </location>
</feature>
<comment type="caution">
    <text evidence="12">The sequence shown here is derived from an EMBL/GenBank/DDBJ whole genome shotgun (WGS) entry which is preliminary data.</text>
</comment>
<evidence type="ECO:0000313" key="12">
    <source>
        <dbReference type="EMBL" id="EDM26107.1"/>
    </source>
</evidence>
<keyword evidence="5 8" id="KW-0658">Purine biosynthesis</keyword>
<dbReference type="InterPro" id="IPR036676">
    <property type="entry name" value="PurM-like_C_sf"/>
</dbReference>
<accession>A6DQM6</accession>
<evidence type="ECO:0000256" key="5">
    <source>
        <dbReference type="ARBA" id="ARBA00022755"/>
    </source>
</evidence>
<comment type="subcellular location">
    <subcellularLocation>
        <location evidence="8">Cytoplasm</location>
    </subcellularLocation>
</comment>
<evidence type="ECO:0000256" key="3">
    <source>
        <dbReference type="ARBA" id="ARBA00022723"/>
    </source>
</evidence>
<feature type="binding site" evidence="8">
    <location>
        <position position="346"/>
    </location>
    <ligand>
        <name>substrate</name>
    </ligand>
</feature>
<feature type="binding site" evidence="8">
    <location>
        <position position="510"/>
    </location>
    <ligand>
        <name>Mg(2+)</name>
        <dbReference type="ChEBI" id="CHEBI:18420"/>
        <label>2</label>
    </ligand>
</feature>
<feature type="binding site" evidence="8">
    <location>
        <position position="787"/>
    </location>
    <ligand>
        <name>ATP</name>
        <dbReference type="ChEBI" id="CHEBI:30616"/>
    </ligand>
</feature>
<feature type="binding site" evidence="8">
    <location>
        <position position="743"/>
    </location>
    <ligand>
        <name>ATP</name>
        <dbReference type="ChEBI" id="CHEBI:30616"/>
    </ligand>
</feature>
<dbReference type="InterPro" id="IPR003850">
    <property type="entry name" value="PurS"/>
</dbReference>
<dbReference type="Pfam" id="PF02700">
    <property type="entry name" value="PurS"/>
    <property type="match status" value="1"/>
</dbReference>
<dbReference type="InterPro" id="IPR036604">
    <property type="entry name" value="PurS-like_sf"/>
</dbReference>
<organism evidence="12 13">
    <name type="scientific">Lentisphaera araneosa HTCC2155</name>
    <dbReference type="NCBI Taxonomy" id="313628"/>
    <lineage>
        <taxon>Bacteria</taxon>
        <taxon>Pseudomonadati</taxon>
        <taxon>Lentisphaerota</taxon>
        <taxon>Lentisphaeria</taxon>
        <taxon>Lentisphaerales</taxon>
        <taxon>Lentisphaeraceae</taxon>
        <taxon>Lentisphaera</taxon>
    </lineage>
</organism>
<dbReference type="GO" id="GO:0005737">
    <property type="term" value="C:cytoplasm"/>
    <property type="evidence" value="ECO:0007669"/>
    <property type="project" value="UniProtKB-SubCell"/>
</dbReference>
<dbReference type="EC" id="6.3.5.3" evidence="8"/>
<dbReference type="GO" id="GO:0000287">
    <property type="term" value="F:magnesium ion binding"/>
    <property type="evidence" value="ECO:0007669"/>
    <property type="project" value="UniProtKB-UniRule"/>
</dbReference>
<dbReference type="SUPFAM" id="SSF55326">
    <property type="entry name" value="PurM N-terminal domain-like"/>
    <property type="match status" value="2"/>
</dbReference>
<feature type="domain" description="Phosphoribosylformylglycinamidine synthase linker" evidence="11">
    <location>
        <begin position="203"/>
        <end position="259"/>
    </location>
</feature>
<feature type="binding site" evidence="8">
    <location>
        <position position="321"/>
    </location>
    <ligand>
        <name>ATP</name>
        <dbReference type="ChEBI" id="CHEBI:30616"/>
    </ligand>
</feature>
<evidence type="ECO:0000259" key="10">
    <source>
        <dbReference type="Pfam" id="PF02769"/>
    </source>
</evidence>
<dbReference type="Pfam" id="PF00586">
    <property type="entry name" value="AIRS"/>
    <property type="match status" value="1"/>
</dbReference>
<comment type="function">
    <text evidence="8">Part of the phosphoribosylformylglycinamidine synthase complex involved in the purines biosynthetic pathway. Catalyzes the ATP-dependent conversion of formylglycinamide ribonucleotide (FGAR) and glutamine to yield formylglycinamidine ribonucleotide (FGAM) and glutamate. The FGAM synthase complex is composed of three subunits. PurQ produces an ammonia molecule by converting glutamine to glutamate. PurL transfers the ammonia molecule to FGAR to form FGAM in an ATP-dependent manner. PurS interacts with PurQ and PurL and is thought to assist in the transfer of the ammonia molecule from PurQ to PurL.</text>
</comment>
<evidence type="ECO:0000256" key="4">
    <source>
        <dbReference type="ARBA" id="ARBA00022741"/>
    </source>
</evidence>
<dbReference type="UniPathway" id="UPA00074">
    <property type="reaction ID" value="UER00128"/>
</dbReference>
<feature type="binding site" evidence="8">
    <location>
        <position position="323"/>
    </location>
    <ligand>
        <name>Mg(2+)</name>
        <dbReference type="ChEBI" id="CHEBI:18420"/>
        <label>1</label>
    </ligand>
</feature>
<comment type="subunit">
    <text evidence="8">Monomer. Part of the FGAM synthase complex composed of 1 PurL, 1 PurQ and 2 PurS subunits.</text>
</comment>
<keyword evidence="13" id="KW-1185">Reference proteome</keyword>
<feature type="domain" description="PurM-like C-terminal" evidence="10">
    <location>
        <begin position="445"/>
        <end position="597"/>
    </location>
</feature>
<reference evidence="12 13" key="1">
    <citation type="journal article" date="2010" name="J. Bacteriol.">
        <title>Genome sequence of Lentisphaera araneosa HTCC2155T, the type species of the order Lentisphaerales in the phylum Lentisphaerae.</title>
        <authorList>
            <person name="Thrash J.C."/>
            <person name="Cho J.C."/>
            <person name="Vergin K.L."/>
            <person name="Morris R.M."/>
            <person name="Giovannoni S.J."/>
        </authorList>
    </citation>
    <scope>NUCLEOTIDE SEQUENCE [LARGE SCALE GENOMIC DNA]</scope>
    <source>
        <strain evidence="12 13">HTCC2155</strain>
    </source>
</reference>
<dbReference type="HAMAP" id="MF_00420">
    <property type="entry name" value="PurL_2"/>
    <property type="match status" value="1"/>
</dbReference>
<feature type="binding site" evidence="8">
    <location>
        <position position="790"/>
    </location>
    <ligand>
        <name>substrate</name>
    </ligand>
</feature>
<dbReference type="CDD" id="cd02203">
    <property type="entry name" value="PurL_repeat1"/>
    <property type="match status" value="1"/>
</dbReference>
<dbReference type="InterPro" id="IPR010918">
    <property type="entry name" value="PurM-like_C_dom"/>
</dbReference>
<dbReference type="EMBL" id="ABCK01000020">
    <property type="protein sequence ID" value="EDM26107.1"/>
    <property type="molecule type" value="Genomic_DNA"/>
</dbReference>
<dbReference type="SUPFAM" id="SSF56042">
    <property type="entry name" value="PurM C-terminal domain-like"/>
    <property type="match status" value="2"/>
</dbReference>
<protein>
    <recommendedName>
        <fullName evidence="8">Phosphoribosylformylglycinamidine synthase subunit PurL</fullName>
        <shortName evidence="8">FGAM synthase</shortName>
        <ecNumber evidence="8">6.3.5.3</ecNumber>
    </recommendedName>
    <alternativeName>
        <fullName evidence="8">Formylglycinamide ribonucleotide amidotransferase subunit II</fullName>
        <shortName evidence="8">FGAR amidotransferase II</shortName>
        <shortName evidence="8">FGAR-AT II</shortName>
    </alternativeName>
    <alternativeName>
        <fullName evidence="8">Glutamine amidotransferase PurL</fullName>
    </alternativeName>
    <alternativeName>
        <fullName evidence="8">Phosphoribosylformylglycinamidine synthase subunit II</fullName>
    </alternativeName>
</protein>
<evidence type="ECO:0000256" key="7">
    <source>
        <dbReference type="ARBA" id="ARBA00022842"/>
    </source>
</evidence>
<keyword evidence="7 8" id="KW-0460">Magnesium</keyword>
<comment type="caution">
    <text evidence="8">Lacks conserved residue(s) required for the propagation of feature annotation.</text>
</comment>
<dbReference type="Proteomes" id="UP000004947">
    <property type="component" value="Unassembled WGS sequence"/>
</dbReference>
<name>A6DQM6_9BACT</name>
<dbReference type="STRING" id="313628.LNTAR_04636"/>
<dbReference type="Gene3D" id="3.30.1280.10">
    <property type="entry name" value="Phosphoribosylformylglycinamidine synthase subunit PurS"/>
    <property type="match status" value="2"/>
</dbReference>
<dbReference type="Gene3D" id="3.90.650.10">
    <property type="entry name" value="PurM-like C-terminal domain"/>
    <property type="match status" value="2"/>
</dbReference>
<dbReference type="InterPro" id="IPR010074">
    <property type="entry name" value="PRibForGlyAmidine_synth_PurL"/>
</dbReference>
<dbReference type="Pfam" id="PF02769">
    <property type="entry name" value="AIRS_C"/>
    <property type="match status" value="2"/>
</dbReference>
<keyword evidence="4 8" id="KW-0547">Nucleotide-binding</keyword>
<proteinExistence type="inferred from homology"/>
<keyword evidence="6 8" id="KW-0067">ATP-binding</keyword>
<dbReference type="eggNOG" id="COG0046">
    <property type="taxonomic scope" value="Bacteria"/>
</dbReference>
<sequence>MLKPIIKGNKMIYRLEISPRKGMDDPAGHTVQRKAKSILSYELNKVDTAEVLTIDANVERKSAEEILKEIVNPVLQQGLIGAVEQRSFDWFIAVGFLAGVTDNVSRTAREAIRDIIGRQLTDEEKVYSSREYFISSKNLKKEDVEHIAKDLLANELIQSLTIMSFDEWKHNGSPANTPEFVAIQEPKVDFINIDVSDEELMGISNSKTLALQLDEMQAIRDYAINNNDAQREELGLIGKLTDAELECLAQSWSEHCSHKIFAADIEYTDADGNVETINSLYKSYIKKSTFEIGDQVDWLVSVFHDNAGVITFNEKYDLAFKLETHNSPSALDPYGGAMTGIVGVNRDIMGTGTGAEMLVNVWGYCLGSPFVDESEVPEGLLHPRRIRDGVHQGVIEGGNQSGIPYGLGWEYFDARYIGKPLVYCGTVGILPHKQHGKSASLKTIEPGDVIVMVGGRIGKDGIHGATFSSEELHKDSPVAAVQIGDPITQKKAADFLYEARDADLYRFVTDNGAGGLSSSIGEMATECNGCFVDLAKAPLKYAGLQPWEIFVSEAQERMSFAVPVEKVEAFLTLAQERDVEATVLGEFNDSGKCHLIYNDLTVAFLDLDFMHGGNPKLQLKAKWEAPVFEEIPEELDSEISDDIHELLASLNLCSSEYKARQYDHEVKALSVVKPYVGVEADVDSDASVFMAEPMTKEGFVLANGVAPSYSDIDTYHMTASIIDMCLRRTVAVGGSIDKVAGLDNFCWPDPVESAKTPDGQYKLAQLVRSNQALYDYCKAFTLPCISGKDSMKNDSTRGGKKISIPPTLLFSTIAPMMDVSKSVTLSSKRAGDYVYVIGETLAELGGSQYAAQKGYVGNKVPQVDAEKAKKIYKQVHQATDAEVVHSLHAPAFGGLAAAFARKSIAGRLGMEIDINLIPADDLSETELLFSESNSRLVATVAPDKAEEFEALLEGVAFAKVGTVTLDDELVIRQGKHIVAALNLENLVKSYKKTLDGV</sequence>
<dbReference type="CDD" id="cd02204">
    <property type="entry name" value="PurL_repeat2"/>
    <property type="match status" value="1"/>
</dbReference>
<feature type="active site" description="Proton acceptor" evidence="8">
    <location>
        <position position="325"/>
    </location>
</feature>
<comment type="pathway">
    <text evidence="8">Purine metabolism; IMP biosynthesis via de novo pathway; 5-amino-1-(5-phospho-D-ribosyl)imidazole from N(2)-formyl-N(1)-(5-phospho-D-ribosyl)glycinamide: step 1/2.</text>
</comment>
<dbReference type="SUPFAM" id="SSF82697">
    <property type="entry name" value="PurS-like"/>
    <property type="match status" value="1"/>
</dbReference>
<dbReference type="PANTHER" id="PTHR43555">
    <property type="entry name" value="PHOSPHORIBOSYLFORMYLGLYCINAMIDINE SYNTHASE SUBUNIT PURL"/>
    <property type="match status" value="1"/>
</dbReference>
<evidence type="ECO:0000259" key="9">
    <source>
        <dbReference type="Pfam" id="PF00586"/>
    </source>
</evidence>
<dbReference type="AlphaFoldDB" id="A6DQM6"/>
<keyword evidence="1 8" id="KW-0963">Cytoplasm</keyword>
<dbReference type="Gene3D" id="3.30.1330.10">
    <property type="entry name" value="PurM-like, N-terminal domain"/>
    <property type="match status" value="2"/>
</dbReference>
<keyword evidence="2 8" id="KW-0436">Ligase</keyword>
<dbReference type="InterPro" id="IPR041609">
    <property type="entry name" value="PurL_linker"/>
</dbReference>
<evidence type="ECO:0000256" key="8">
    <source>
        <dbReference type="HAMAP-Rule" id="MF_00420"/>
    </source>
</evidence>
<gene>
    <name evidence="8" type="primary">purL</name>
    <name evidence="12" type="ORF">LNTAR_04636</name>
</gene>
<comment type="similarity">
    <text evidence="8">Belongs to the FGAMS family.</text>
</comment>
<dbReference type="GO" id="GO:0005524">
    <property type="term" value="F:ATP binding"/>
    <property type="evidence" value="ECO:0007669"/>
    <property type="project" value="UniProtKB-UniRule"/>
</dbReference>
<keyword evidence="3 8" id="KW-0479">Metal-binding</keyword>